<protein>
    <submittedName>
        <fullName evidence="1">Uncharacterized protein</fullName>
    </submittedName>
</protein>
<keyword evidence="2" id="KW-1185">Reference proteome</keyword>
<dbReference type="Proteomes" id="UP000805193">
    <property type="component" value="Unassembled WGS sequence"/>
</dbReference>
<comment type="caution">
    <text evidence="1">The sequence shown here is derived from an EMBL/GenBank/DDBJ whole genome shotgun (WGS) entry which is preliminary data.</text>
</comment>
<name>A0AC60NYL7_IXOPE</name>
<proteinExistence type="predicted"/>
<organism evidence="1 2">
    <name type="scientific">Ixodes persulcatus</name>
    <name type="common">Taiga tick</name>
    <dbReference type="NCBI Taxonomy" id="34615"/>
    <lineage>
        <taxon>Eukaryota</taxon>
        <taxon>Metazoa</taxon>
        <taxon>Ecdysozoa</taxon>
        <taxon>Arthropoda</taxon>
        <taxon>Chelicerata</taxon>
        <taxon>Arachnida</taxon>
        <taxon>Acari</taxon>
        <taxon>Parasitiformes</taxon>
        <taxon>Ixodida</taxon>
        <taxon>Ixodoidea</taxon>
        <taxon>Ixodidae</taxon>
        <taxon>Ixodinae</taxon>
        <taxon>Ixodes</taxon>
    </lineage>
</organism>
<dbReference type="EMBL" id="JABSTQ010011386">
    <property type="protein sequence ID" value="KAG0411974.1"/>
    <property type="molecule type" value="Genomic_DNA"/>
</dbReference>
<accession>A0AC60NYL7</accession>
<evidence type="ECO:0000313" key="1">
    <source>
        <dbReference type="EMBL" id="KAG0411974.1"/>
    </source>
</evidence>
<sequence>MHITDWLPTLYSAAGGNLSTLGDIDGKDMWKALSQDLESPRHEILINIDPTGNNSALIVGRRKVVLGTFQGGQHDLRMEAPGGSRTVDGLDQMMLSSRTGKVLKDFHNVPQLKVRPNWRNETVVRCDQYAPRDNFVAASPPYYFDLEHDPCELNNLAASNVTELHELINKIVEYAKGMLPPAKTPMDPRGLPQYNHGLWGPWQ</sequence>
<reference evidence="1 2" key="1">
    <citation type="journal article" date="2020" name="Cell">
        <title>Large-Scale Comparative Analyses of Tick Genomes Elucidate Their Genetic Diversity and Vector Capacities.</title>
        <authorList>
            <consortium name="Tick Genome and Microbiome Consortium (TIGMIC)"/>
            <person name="Jia N."/>
            <person name="Wang J."/>
            <person name="Shi W."/>
            <person name="Du L."/>
            <person name="Sun Y."/>
            <person name="Zhan W."/>
            <person name="Jiang J.F."/>
            <person name="Wang Q."/>
            <person name="Zhang B."/>
            <person name="Ji P."/>
            <person name="Bell-Sakyi L."/>
            <person name="Cui X.M."/>
            <person name="Yuan T.T."/>
            <person name="Jiang B.G."/>
            <person name="Yang W.F."/>
            <person name="Lam T.T."/>
            <person name="Chang Q.C."/>
            <person name="Ding S.J."/>
            <person name="Wang X.J."/>
            <person name="Zhu J.G."/>
            <person name="Ruan X.D."/>
            <person name="Zhao L."/>
            <person name="Wei J.T."/>
            <person name="Ye R.Z."/>
            <person name="Que T.C."/>
            <person name="Du C.H."/>
            <person name="Zhou Y.H."/>
            <person name="Cheng J.X."/>
            <person name="Dai P.F."/>
            <person name="Guo W.B."/>
            <person name="Han X.H."/>
            <person name="Huang E.J."/>
            <person name="Li L.F."/>
            <person name="Wei W."/>
            <person name="Gao Y.C."/>
            <person name="Liu J.Z."/>
            <person name="Shao H.Z."/>
            <person name="Wang X."/>
            <person name="Wang C.C."/>
            <person name="Yang T.C."/>
            <person name="Huo Q.B."/>
            <person name="Li W."/>
            <person name="Chen H.Y."/>
            <person name="Chen S.E."/>
            <person name="Zhou L.G."/>
            <person name="Ni X.B."/>
            <person name="Tian J.H."/>
            <person name="Sheng Y."/>
            <person name="Liu T."/>
            <person name="Pan Y.S."/>
            <person name="Xia L.Y."/>
            <person name="Li J."/>
            <person name="Zhao F."/>
            <person name="Cao W.C."/>
        </authorList>
    </citation>
    <scope>NUCLEOTIDE SEQUENCE [LARGE SCALE GENOMIC DNA]</scope>
    <source>
        <strain evidence="1">Iper-2018</strain>
    </source>
</reference>
<gene>
    <name evidence="1" type="ORF">HPB47_010888</name>
</gene>
<evidence type="ECO:0000313" key="2">
    <source>
        <dbReference type="Proteomes" id="UP000805193"/>
    </source>
</evidence>